<evidence type="ECO:0008006" key="4">
    <source>
        <dbReference type="Google" id="ProtNLM"/>
    </source>
</evidence>
<dbReference type="EMBL" id="JAWDKA010000003">
    <property type="protein sequence ID" value="MDV0441390.1"/>
    <property type="molecule type" value="Genomic_DNA"/>
</dbReference>
<evidence type="ECO:0000313" key="2">
    <source>
        <dbReference type="EMBL" id="MDV0441390.1"/>
    </source>
</evidence>
<keyword evidence="1" id="KW-0812">Transmembrane</keyword>
<proteinExistence type="predicted"/>
<keyword evidence="1" id="KW-0472">Membrane</keyword>
<name>A0AAE4MC51_9EURY</name>
<dbReference type="AlphaFoldDB" id="A0AAE4MC51"/>
<feature type="transmembrane region" description="Helical" evidence="1">
    <location>
        <begin position="117"/>
        <end position="140"/>
    </location>
</feature>
<accession>A0AAE4MC51</accession>
<dbReference type="Pfam" id="PF09946">
    <property type="entry name" value="DUF2178"/>
    <property type="match status" value="1"/>
</dbReference>
<feature type="transmembrane region" description="Helical" evidence="1">
    <location>
        <begin position="12"/>
        <end position="30"/>
    </location>
</feature>
<sequence length="148" mass="16203">MTSLYYLERYTVLAAGFLACGALSLLLSFADDTAQFPYTSILFLGMGVAAAAYVLKNHRDRTDSSGNLVFPKLDERELLVVMKSSWAAQEIAVIVLLFAAFNAGPILHILAGDVSYAVVSAVRVLLLGLFAVLMMVYLIAHAYFERKM</sequence>
<dbReference type="RefSeq" id="WP_338093790.1">
    <property type="nucleotide sequence ID" value="NZ_JAWDKA010000003.1"/>
</dbReference>
<evidence type="ECO:0000313" key="3">
    <source>
        <dbReference type="Proteomes" id="UP001273136"/>
    </source>
</evidence>
<feature type="transmembrane region" description="Helical" evidence="1">
    <location>
        <begin position="91"/>
        <end position="111"/>
    </location>
</feature>
<reference evidence="2" key="1">
    <citation type="submission" date="2023-06" db="EMBL/GenBank/DDBJ databases">
        <title>Genome sequence of Methancorpusculaceae sp. Ag1.</title>
        <authorList>
            <person name="Protasov E."/>
            <person name="Platt K."/>
            <person name="Poehlein A."/>
            <person name="Daniel R."/>
            <person name="Brune A."/>
        </authorList>
    </citation>
    <scope>NUCLEOTIDE SEQUENCE</scope>
    <source>
        <strain evidence="2">Ag1</strain>
    </source>
</reference>
<comment type="caution">
    <text evidence="2">The sequence shown here is derived from an EMBL/GenBank/DDBJ whole genome shotgun (WGS) entry which is preliminary data.</text>
</comment>
<keyword evidence="3" id="KW-1185">Reference proteome</keyword>
<evidence type="ECO:0000256" key="1">
    <source>
        <dbReference type="SAM" id="Phobius"/>
    </source>
</evidence>
<dbReference type="Proteomes" id="UP001273136">
    <property type="component" value="Unassembled WGS sequence"/>
</dbReference>
<feature type="transmembrane region" description="Helical" evidence="1">
    <location>
        <begin position="36"/>
        <end position="55"/>
    </location>
</feature>
<protein>
    <recommendedName>
        <fullName evidence="4">DUF2178 domain-containing protein</fullName>
    </recommendedName>
</protein>
<organism evidence="2 3">
    <name type="scientific">Methanorbis furvi</name>
    <dbReference type="NCBI Taxonomy" id="3028299"/>
    <lineage>
        <taxon>Archaea</taxon>
        <taxon>Methanobacteriati</taxon>
        <taxon>Methanobacteriota</taxon>
        <taxon>Stenosarchaea group</taxon>
        <taxon>Methanomicrobia</taxon>
        <taxon>Methanomicrobiales</taxon>
        <taxon>Methanocorpusculaceae</taxon>
        <taxon>Methanorbis</taxon>
    </lineage>
</organism>
<dbReference type="InterPro" id="IPR019235">
    <property type="entry name" value="DUF2178_TM"/>
</dbReference>
<gene>
    <name evidence="2" type="ORF">McpAg1_05760</name>
</gene>
<keyword evidence="1" id="KW-1133">Transmembrane helix</keyword>